<keyword evidence="2" id="KW-1185">Reference proteome</keyword>
<comment type="caution">
    <text evidence="1">The sequence shown here is derived from an EMBL/GenBank/DDBJ whole genome shotgun (WGS) entry which is preliminary data.</text>
</comment>
<sequence>MLYCVFTVLFHHYGFFVIQLTLSISKGLPIPFHNPQHLSVKWALKCHSDCYKPPWNLRNRIMRPITGKSLNKIGDLVATRFGRFRMD</sequence>
<evidence type="ECO:0000313" key="1">
    <source>
        <dbReference type="EMBL" id="KAK4013923.1"/>
    </source>
</evidence>
<organism evidence="1 2">
    <name type="scientific">Daphnia magna</name>
    <dbReference type="NCBI Taxonomy" id="35525"/>
    <lineage>
        <taxon>Eukaryota</taxon>
        <taxon>Metazoa</taxon>
        <taxon>Ecdysozoa</taxon>
        <taxon>Arthropoda</taxon>
        <taxon>Crustacea</taxon>
        <taxon>Branchiopoda</taxon>
        <taxon>Diplostraca</taxon>
        <taxon>Cladocera</taxon>
        <taxon>Anomopoda</taxon>
        <taxon>Daphniidae</taxon>
        <taxon>Daphnia</taxon>
    </lineage>
</organism>
<evidence type="ECO:0000313" key="2">
    <source>
        <dbReference type="Proteomes" id="UP001234178"/>
    </source>
</evidence>
<gene>
    <name evidence="1" type="ORF">OUZ56_026475</name>
</gene>
<protein>
    <submittedName>
        <fullName evidence="1">Uncharacterized protein</fullName>
    </submittedName>
</protein>
<dbReference type="Proteomes" id="UP001234178">
    <property type="component" value="Unassembled WGS sequence"/>
</dbReference>
<proteinExistence type="predicted"/>
<name>A0ABQ9ZLZ1_9CRUS</name>
<accession>A0ABQ9ZLZ1</accession>
<dbReference type="EMBL" id="JAOYFB010000004">
    <property type="protein sequence ID" value="KAK4013923.1"/>
    <property type="molecule type" value="Genomic_DNA"/>
</dbReference>
<reference evidence="1 2" key="1">
    <citation type="journal article" date="2023" name="Nucleic Acids Res.">
        <title>The hologenome of Daphnia magna reveals possible DNA methylation and microbiome-mediated evolution of the host genome.</title>
        <authorList>
            <person name="Chaturvedi A."/>
            <person name="Li X."/>
            <person name="Dhandapani V."/>
            <person name="Marshall H."/>
            <person name="Kissane S."/>
            <person name="Cuenca-Cambronero M."/>
            <person name="Asole G."/>
            <person name="Calvet F."/>
            <person name="Ruiz-Romero M."/>
            <person name="Marangio P."/>
            <person name="Guigo R."/>
            <person name="Rago D."/>
            <person name="Mirbahai L."/>
            <person name="Eastwood N."/>
            <person name="Colbourne J.K."/>
            <person name="Zhou J."/>
            <person name="Mallon E."/>
            <person name="Orsini L."/>
        </authorList>
    </citation>
    <scope>NUCLEOTIDE SEQUENCE [LARGE SCALE GENOMIC DNA]</scope>
    <source>
        <strain evidence="1">LRV0_1</strain>
    </source>
</reference>